<feature type="compositionally biased region" description="Basic residues" evidence="1">
    <location>
        <begin position="56"/>
        <end position="67"/>
    </location>
</feature>
<dbReference type="Proteomes" id="UP000054538">
    <property type="component" value="Unassembled WGS sequence"/>
</dbReference>
<sequence>MQAEIYALQAKVQALESDEEELLKSQAWTINARWLTSVEGLWECDAQDAAREAKEKKKTKAAARKVSKQANRITRQAAQGSNVHFSGALSTKSNLKEDLIDIAKSAQNRDRRN</sequence>
<accession>A0A0D0D8P7</accession>
<keyword evidence="3" id="KW-1185">Reference proteome</keyword>
<reference evidence="2 3" key="1">
    <citation type="submission" date="2014-04" db="EMBL/GenBank/DDBJ databases">
        <authorList>
            <consortium name="DOE Joint Genome Institute"/>
            <person name="Kuo A."/>
            <person name="Kohler A."/>
            <person name="Jargeat P."/>
            <person name="Nagy L.G."/>
            <person name="Floudas D."/>
            <person name="Copeland A."/>
            <person name="Barry K.W."/>
            <person name="Cichocki N."/>
            <person name="Veneault-Fourrey C."/>
            <person name="LaButti K."/>
            <person name="Lindquist E.A."/>
            <person name="Lipzen A."/>
            <person name="Lundell T."/>
            <person name="Morin E."/>
            <person name="Murat C."/>
            <person name="Sun H."/>
            <person name="Tunlid A."/>
            <person name="Henrissat B."/>
            <person name="Grigoriev I.V."/>
            <person name="Hibbett D.S."/>
            <person name="Martin F."/>
            <person name="Nordberg H.P."/>
            <person name="Cantor M.N."/>
            <person name="Hua S.X."/>
        </authorList>
    </citation>
    <scope>NUCLEOTIDE SEQUENCE [LARGE SCALE GENOMIC DNA]</scope>
    <source>
        <strain evidence="2 3">Ve08.2h10</strain>
    </source>
</reference>
<proteinExistence type="predicted"/>
<feature type="region of interest" description="Disordered" evidence="1">
    <location>
        <begin position="55"/>
        <end position="89"/>
    </location>
</feature>
<dbReference type="HOGENOM" id="CLU_2134327_0_0_1"/>
<evidence type="ECO:0000313" key="2">
    <source>
        <dbReference type="EMBL" id="KIK73440.1"/>
    </source>
</evidence>
<dbReference type="EMBL" id="KN829749">
    <property type="protein sequence ID" value="KIK73440.1"/>
    <property type="molecule type" value="Genomic_DNA"/>
</dbReference>
<evidence type="ECO:0000313" key="3">
    <source>
        <dbReference type="Proteomes" id="UP000054538"/>
    </source>
</evidence>
<gene>
    <name evidence="2" type="ORF">PAXRUDRAFT_20850</name>
</gene>
<dbReference type="InParanoid" id="A0A0D0D8P7"/>
<reference evidence="3" key="2">
    <citation type="submission" date="2015-01" db="EMBL/GenBank/DDBJ databases">
        <title>Evolutionary Origins and Diversification of the Mycorrhizal Mutualists.</title>
        <authorList>
            <consortium name="DOE Joint Genome Institute"/>
            <consortium name="Mycorrhizal Genomics Consortium"/>
            <person name="Kohler A."/>
            <person name="Kuo A."/>
            <person name="Nagy L.G."/>
            <person name="Floudas D."/>
            <person name="Copeland A."/>
            <person name="Barry K.W."/>
            <person name="Cichocki N."/>
            <person name="Veneault-Fourrey C."/>
            <person name="LaButti K."/>
            <person name="Lindquist E.A."/>
            <person name="Lipzen A."/>
            <person name="Lundell T."/>
            <person name="Morin E."/>
            <person name="Murat C."/>
            <person name="Riley R."/>
            <person name="Ohm R."/>
            <person name="Sun H."/>
            <person name="Tunlid A."/>
            <person name="Henrissat B."/>
            <person name="Grigoriev I.V."/>
            <person name="Hibbett D.S."/>
            <person name="Martin F."/>
        </authorList>
    </citation>
    <scope>NUCLEOTIDE SEQUENCE [LARGE SCALE GENOMIC DNA]</scope>
    <source>
        <strain evidence="3">Ve08.2h10</strain>
    </source>
</reference>
<name>A0A0D0D8P7_9AGAM</name>
<evidence type="ECO:0000256" key="1">
    <source>
        <dbReference type="SAM" id="MobiDB-lite"/>
    </source>
</evidence>
<organism evidence="2 3">
    <name type="scientific">Paxillus rubicundulus Ve08.2h10</name>
    <dbReference type="NCBI Taxonomy" id="930991"/>
    <lineage>
        <taxon>Eukaryota</taxon>
        <taxon>Fungi</taxon>
        <taxon>Dikarya</taxon>
        <taxon>Basidiomycota</taxon>
        <taxon>Agaricomycotina</taxon>
        <taxon>Agaricomycetes</taxon>
        <taxon>Agaricomycetidae</taxon>
        <taxon>Boletales</taxon>
        <taxon>Paxilineae</taxon>
        <taxon>Paxillaceae</taxon>
        <taxon>Paxillus</taxon>
    </lineage>
</organism>
<feature type="compositionally biased region" description="Polar residues" evidence="1">
    <location>
        <begin position="68"/>
        <end position="89"/>
    </location>
</feature>
<dbReference type="AlphaFoldDB" id="A0A0D0D8P7"/>
<protein>
    <submittedName>
        <fullName evidence="2">Unplaced genomic scaffold scaffold_4927, whole genome shotgun sequence</fullName>
    </submittedName>
</protein>